<dbReference type="KEGG" id="bhy:BHWA1_01600"/>
<evidence type="ECO:0000313" key="1">
    <source>
        <dbReference type="EMBL" id="ACN84070.1"/>
    </source>
</evidence>
<reference evidence="1 2" key="1">
    <citation type="journal article" date="2009" name="PLoS ONE">
        <title>Genome sequence of the pathogenic intestinal spirochete Brachyspira hyodysenteriae reveals adaptations to its lifestyle in the porcine large intestine.</title>
        <authorList>
            <person name="Bellgard M.I."/>
            <person name="Wanchanthuek P."/>
            <person name="La T."/>
            <person name="Ryan K."/>
            <person name="Moolhuijzen P."/>
            <person name="Albertyn Z."/>
            <person name="Shaban B."/>
            <person name="Motro Y."/>
            <person name="Dunn D.S."/>
            <person name="Schibeci D."/>
            <person name="Hunter A."/>
            <person name="Barrero R."/>
            <person name="Phillips N.D."/>
            <person name="Hampson D.J."/>
        </authorList>
    </citation>
    <scope>NUCLEOTIDE SEQUENCE [LARGE SCALE GENOMIC DNA]</scope>
    <source>
        <strain evidence="2">ATCC 49526 / WA1</strain>
    </source>
</reference>
<dbReference type="AlphaFoldDB" id="A0A3B6VAR8"/>
<proteinExistence type="predicted"/>
<dbReference type="Pfam" id="PF05540">
    <property type="entry name" value="Serpulina_VSP"/>
    <property type="match status" value="1"/>
</dbReference>
<gene>
    <name evidence="1" type="primary">vspE</name>
    <name evidence="1" type="ordered locus">BHWA1_01600</name>
</gene>
<sequence>MKKFLLTVLAILTIASGSVFGMYGADNTWLFFLIHGNQFRARMNQLGFTLGNGTIKGTFGFKANTLINGSILNTGNKENQNPLEATISAGIGYTGDGFGVGVGYNYTYTAANTIQTKAAKGINTHTPVITFNAVNNNLRVAIPVSIAVEKDIGKLGNMDRKDYLGLSIPAQIRYYTGIDAFNYIRFEFNYGLNKYNGVENNTTTEYQAQTISFQLRLHFLNTVLGNNVTVNPFLRVDFASTVGAKGKGNVVFPAATAFDGRLTAWAANAWADDPNSIYDRELYDLKIIPSVSLSVNTDYVNLIFEPGLGYRVQDDGVKGSKLTHTLYWQAYGEIYIRPVQDLEWYFEMDVNNGVPKLQGNPIASGNSMPVVFGANTGITWYLPALQ</sequence>
<dbReference type="InterPro" id="IPR008838">
    <property type="entry name" value="Variable_surface_protein_TREHY"/>
</dbReference>
<dbReference type="EMBL" id="CP001357">
    <property type="protein sequence ID" value="ACN84070.1"/>
    <property type="molecule type" value="Genomic_DNA"/>
</dbReference>
<protein>
    <submittedName>
        <fullName evidence="1">Variable surface protein-VspE</fullName>
    </submittedName>
</protein>
<name>A0A3B6VAR8_BRAHW</name>
<organism evidence="1 2">
    <name type="scientific">Brachyspira hyodysenteriae (strain ATCC 49526 / WA1)</name>
    <dbReference type="NCBI Taxonomy" id="565034"/>
    <lineage>
        <taxon>Bacteria</taxon>
        <taxon>Pseudomonadati</taxon>
        <taxon>Spirochaetota</taxon>
        <taxon>Spirochaetia</taxon>
        <taxon>Brachyspirales</taxon>
        <taxon>Brachyspiraceae</taxon>
        <taxon>Brachyspira</taxon>
    </lineage>
</organism>
<dbReference type="STRING" id="565034.BHWA1_01600"/>
<dbReference type="RefSeq" id="WP_012671112.1">
    <property type="nucleotide sequence ID" value="NC_012225.1"/>
</dbReference>
<keyword evidence="2" id="KW-1185">Reference proteome</keyword>
<dbReference type="Proteomes" id="UP000001803">
    <property type="component" value="Chromosome"/>
</dbReference>
<evidence type="ECO:0000313" key="2">
    <source>
        <dbReference type="Proteomes" id="UP000001803"/>
    </source>
</evidence>
<accession>A0A3B6VAR8</accession>